<name>A0A7R9ZQ99_9STRA</name>
<accession>A0A7R9ZQ99</accession>
<dbReference type="EMBL" id="HBEF01019090">
    <property type="protein sequence ID" value="CAD8339617.1"/>
    <property type="molecule type" value="Transcribed_RNA"/>
</dbReference>
<evidence type="ECO:0000313" key="1">
    <source>
        <dbReference type="EMBL" id="CAD8339617.1"/>
    </source>
</evidence>
<proteinExistence type="predicted"/>
<reference evidence="1" key="1">
    <citation type="submission" date="2021-01" db="EMBL/GenBank/DDBJ databases">
        <authorList>
            <person name="Corre E."/>
            <person name="Pelletier E."/>
            <person name="Niang G."/>
            <person name="Scheremetjew M."/>
            <person name="Finn R."/>
            <person name="Kale V."/>
            <person name="Holt S."/>
            <person name="Cochrane G."/>
            <person name="Meng A."/>
            <person name="Brown T."/>
            <person name="Cohen L."/>
        </authorList>
    </citation>
    <scope>NUCLEOTIDE SEQUENCE</scope>
    <source>
        <strain evidence="1">CCMP3328</strain>
    </source>
</reference>
<protein>
    <submittedName>
        <fullName evidence="1">Uncharacterized protein</fullName>
    </submittedName>
</protein>
<dbReference type="AlphaFoldDB" id="A0A7R9ZQ99"/>
<sequence>MNPVMGFTSLRSSPLSILPFASRSIVSTLFSPIFSSSYHQRSLPWRTAVRFSPQPSGSGVIDIGGIDVDGSTPKYMGAPEKTPTDITDYHEAFWTRQLIARRKSRTTQLPRS</sequence>
<organism evidence="1">
    <name type="scientific">Craspedostauros australis</name>
    <dbReference type="NCBI Taxonomy" id="1486917"/>
    <lineage>
        <taxon>Eukaryota</taxon>
        <taxon>Sar</taxon>
        <taxon>Stramenopiles</taxon>
        <taxon>Ochrophyta</taxon>
        <taxon>Bacillariophyta</taxon>
        <taxon>Bacillariophyceae</taxon>
        <taxon>Bacillariophycidae</taxon>
        <taxon>Naviculales</taxon>
        <taxon>Naviculaceae</taxon>
        <taxon>Craspedostauros</taxon>
    </lineage>
</organism>
<gene>
    <name evidence="1" type="ORF">CAUS1442_LOCUS11750</name>
</gene>